<accession>A0AA37HL10</accession>
<organism evidence="5 6">
    <name type="scientific">Methylobacterium gregans</name>
    <dbReference type="NCBI Taxonomy" id="374424"/>
    <lineage>
        <taxon>Bacteria</taxon>
        <taxon>Pseudomonadati</taxon>
        <taxon>Pseudomonadota</taxon>
        <taxon>Alphaproteobacteria</taxon>
        <taxon>Hyphomicrobiales</taxon>
        <taxon>Methylobacteriaceae</taxon>
        <taxon>Methylobacterium</taxon>
    </lineage>
</organism>
<dbReference type="PROSITE" id="PS50113">
    <property type="entry name" value="PAC"/>
    <property type="match status" value="1"/>
</dbReference>
<sequence>MLHRSRPKDEQLKLAALDRVLTTIEFAPDGTVLTANRNFLSLCGYDIEEIRGQHHRIFVDAAHAAHDDYAQFWETLRSGKFVSGEFARYGKSGNRIWLEASYCPVLDADGRTLSVMSFATDITAKKNAAIRLMTMIDGMPVAVMTANPADDFRIDYLNETSKRTLGAIEQHLPVKVSELLGASIDVFHKSPQHQRRMLADASRLPHRAKIKLGPEVLDLRVSAIMSPDGGYVGPMLTWAVATAQVNMAAEVSRVVEAVSAAVREMQDSADGLGASAENARARAASVASNSEQMAGSIHEISGQVGRVTERTQQIAAQARTTDATVRHLAENARKVDAVVTMIRTIAAQTNLLALNATIEAARAGEAGRGFAVVASEVKVLAAQTARATDEITQQVAAIQTATEEAVGAIGTIGSAVAELSKLTLAMASAVEEQSASTREMSGHIGGVSTAANATGQLADTVRAIAERLGTHSESLSGSIERFLKTG</sequence>
<proteinExistence type="predicted"/>
<evidence type="ECO:0000259" key="4">
    <source>
        <dbReference type="PROSITE" id="PS50113"/>
    </source>
</evidence>
<evidence type="ECO:0000256" key="1">
    <source>
        <dbReference type="ARBA" id="ARBA00023224"/>
    </source>
</evidence>
<dbReference type="InterPro" id="IPR001610">
    <property type="entry name" value="PAC"/>
</dbReference>
<dbReference type="Proteomes" id="UP001055108">
    <property type="component" value="Unassembled WGS sequence"/>
</dbReference>
<dbReference type="SMART" id="SM00283">
    <property type="entry name" value="MA"/>
    <property type="match status" value="1"/>
</dbReference>
<keyword evidence="1 2" id="KW-0807">Transducer</keyword>
<dbReference type="Pfam" id="PF13426">
    <property type="entry name" value="PAS_9"/>
    <property type="match status" value="1"/>
</dbReference>
<dbReference type="AlphaFoldDB" id="A0AA37HL10"/>
<gene>
    <name evidence="5" type="primary">bdlA_1</name>
    <name evidence="5" type="ORF">NBEOAGPD_0720</name>
</gene>
<dbReference type="InterPro" id="IPR004089">
    <property type="entry name" value="MCPsignal_dom"/>
</dbReference>
<evidence type="ECO:0000313" key="5">
    <source>
        <dbReference type="EMBL" id="GJD77515.1"/>
    </source>
</evidence>
<dbReference type="NCBIfam" id="TIGR00229">
    <property type="entry name" value="sensory_box"/>
    <property type="match status" value="1"/>
</dbReference>
<dbReference type="Pfam" id="PF00015">
    <property type="entry name" value="MCPsignal"/>
    <property type="match status" value="1"/>
</dbReference>
<dbReference type="Pfam" id="PF13188">
    <property type="entry name" value="PAS_8"/>
    <property type="match status" value="1"/>
</dbReference>
<name>A0AA37HL10_9HYPH</name>
<evidence type="ECO:0000256" key="2">
    <source>
        <dbReference type="PROSITE-ProRule" id="PRU00284"/>
    </source>
</evidence>
<dbReference type="SUPFAM" id="SSF55785">
    <property type="entry name" value="PYP-like sensor domain (PAS domain)"/>
    <property type="match status" value="1"/>
</dbReference>
<reference evidence="5" key="2">
    <citation type="submission" date="2021-08" db="EMBL/GenBank/DDBJ databases">
        <authorList>
            <person name="Tani A."/>
            <person name="Ola A."/>
            <person name="Ogura Y."/>
            <person name="Katsura K."/>
            <person name="Hayashi T."/>
        </authorList>
    </citation>
    <scope>NUCLEOTIDE SEQUENCE</scope>
    <source>
        <strain evidence="5">NBRC 103626</strain>
    </source>
</reference>
<protein>
    <submittedName>
        <fullName evidence="5">Biofilm dispersion protein BdlA</fullName>
    </submittedName>
</protein>
<dbReference type="Gene3D" id="3.30.450.20">
    <property type="entry name" value="PAS domain"/>
    <property type="match status" value="2"/>
</dbReference>
<dbReference type="InterPro" id="IPR000014">
    <property type="entry name" value="PAS"/>
</dbReference>
<dbReference type="EMBL" id="BPQM01000015">
    <property type="protein sequence ID" value="GJD77515.1"/>
    <property type="molecule type" value="Genomic_DNA"/>
</dbReference>
<dbReference type="GO" id="GO:0007165">
    <property type="term" value="P:signal transduction"/>
    <property type="evidence" value="ECO:0007669"/>
    <property type="project" value="UniProtKB-KW"/>
</dbReference>
<comment type="caution">
    <text evidence="5">The sequence shown here is derived from an EMBL/GenBank/DDBJ whole genome shotgun (WGS) entry which is preliminary data.</text>
</comment>
<dbReference type="PANTHER" id="PTHR32089:SF112">
    <property type="entry name" value="LYSOZYME-LIKE PROTEIN-RELATED"/>
    <property type="match status" value="1"/>
</dbReference>
<reference evidence="5" key="1">
    <citation type="journal article" date="2016" name="Front. Microbiol.">
        <title>Genome Sequence of the Piezophilic, Mesophilic Sulfate-Reducing Bacterium Desulfovibrio indicus J2T.</title>
        <authorList>
            <person name="Cao J."/>
            <person name="Maignien L."/>
            <person name="Shao Z."/>
            <person name="Alain K."/>
            <person name="Jebbar M."/>
        </authorList>
    </citation>
    <scope>NUCLEOTIDE SEQUENCE</scope>
    <source>
        <strain evidence="5">NBRC 103626</strain>
    </source>
</reference>
<keyword evidence="6" id="KW-1185">Reference proteome</keyword>
<evidence type="ECO:0000313" key="6">
    <source>
        <dbReference type="Proteomes" id="UP001055108"/>
    </source>
</evidence>
<dbReference type="RefSeq" id="WP_238301276.1">
    <property type="nucleotide sequence ID" value="NZ_BPQM01000015.1"/>
</dbReference>
<feature type="domain" description="Methyl-accepting transducer" evidence="3">
    <location>
        <begin position="247"/>
        <end position="469"/>
    </location>
</feature>
<feature type="domain" description="PAC" evidence="4">
    <location>
        <begin position="82"/>
        <end position="134"/>
    </location>
</feature>
<evidence type="ECO:0000259" key="3">
    <source>
        <dbReference type="PROSITE" id="PS50111"/>
    </source>
</evidence>
<dbReference type="PANTHER" id="PTHR32089">
    <property type="entry name" value="METHYL-ACCEPTING CHEMOTAXIS PROTEIN MCPB"/>
    <property type="match status" value="1"/>
</dbReference>
<dbReference type="Gene3D" id="1.10.287.950">
    <property type="entry name" value="Methyl-accepting chemotaxis protein"/>
    <property type="match status" value="1"/>
</dbReference>
<dbReference type="CDD" id="cd00130">
    <property type="entry name" value="PAS"/>
    <property type="match status" value="1"/>
</dbReference>
<dbReference type="InterPro" id="IPR000700">
    <property type="entry name" value="PAS-assoc_C"/>
</dbReference>
<dbReference type="InterPro" id="IPR035965">
    <property type="entry name" value="PAS-like_dom_sf"/>
</dbReference>
<dbReference type="SUPFAM" id="SSF58104">
    <property type="entry name" value="Methyl-accepting chemotaxis protein (MCP) signaling domain"/>
    <property type="match status" value="1"/>
</dbReference>
<dbReference type="PROSITE" id="PS50111">
    <property type="entry name" value="CHEMOTAXIS_TRANSDUC_2"/>
    <property type="match status" value="1"/>
</dbReference>
<dbReference type="GO" id="GO:0016020">
    <property type="term" value="C:membrane"/>
    <property type="evidence" value="ECO:0007669"/>
    <property type="project" value="InterPro"/>
</dbReference>
<dbReference type="SMART" id="SM00086">
    <property type="entry name" value="PAC"/>
    <property type="match status" value="1"/>
</dbReference>